<dbReference type="EMBL" id="UZAJ01012813">
    <property type="protein sequence ID" value="VDO64857.1"/>
    <property type="molecule type" value="Genomic_DNA"/>
</dbReference>
<dbReference type="Proteomes" id="UP000267606">
    <property type="component" value="Unassembled WGS sequence"/>
</dbReference>
<protein>
    <submittedName>
        <fullName evidence="3">Secreted protein</fullName>
    </submittedName>
</protein>
<organism evidence="3">
    <name type="scientific">Onchocerca flexuosa</name>
    <dbReference type="NCBI Taxonomy" id="387005"/>
    <lineage>
        <taxon>Eukaryota</taxon>
        <taxon>Metazoa</taxon>
        <taxon>Ecdysozoa</taxon>
        <taxon>Nematoda</taxon>
        <taxon>Chromadorea</taxon>
        <taxon>Rhabditida</taxon>
        <taxon>Spirurina</taxon>
        <taxon>Spiruromorpha</taxon>
        <taxon>Filarioidea</taxon>
        <taxon>Onchocercidae</taxon>
        <taxon>Onchocerca</taxon>
    </lineage>
</organism>
<reference evidence="1 2" key="2">
    <citation type="submission" date="2018-11" db="EMBL/GenBank/DDBJ databases">
        <authorList>
            <consortium name="Pathogen Informatics"/>
        </authorList>
    </citation>
    <scope>NUCLEOTIDE SEQUENCE [LARGE SCALE GENOMIC DNA]</scope>
</reference>
<dbReference type="WBParaSite" id="OFLC_0000997401-mRNA-1">
    <property type="protein sequence ID" value="OFLC_0000997401-mRNA-1"/>
    <property type="gene ID" value="OFLC_0000997401"/>
</dbReference>
<reference evidence="3" key="1">
    <citation type="submission" date="2016-06" db="UniProtKB">
        <authorList>
            <consortium name="WormBaseParasite"/>
        </authorList>
    </citation>
    <scope>IDENTIFICATION</scope>
</reference>
<sequence>MLIWKLARWRQFSSITKRRRCTAGDATFAFRAILFICYCKFTYYRKTVAFSILRYNSSTTATTSKWYIPSAEIAASHIGFHFRSFGNFEQSVIISRKCANTKNKLSRYNKCPFSDVSVSSKCGSPTAKLLSTTTKLCSSADGFCAKRVKLWCTLAAIRRWNRWKASAAEKWTWRRRLQQPAIFGKSERCS</sequence>
<dbReference type="AlphaFoldDB" id="A0A183HR63"/>
<name>A0A183HR63_9BILA</name>
<keyword evidence="2" id="KW-1185">Reference proteome</keyword>
<gene>
    <name evidence="1" type="ORF">OFLC_LOCUS9973</name>
</gene>
<evidence type="ECO:0000313" key="3">
    <source>
        <dbReference type="WBParaSite" id="OFLC_0000997401-mRNA-1"/>
    </source>
</evidence>
<accession>A0A183HR63</accession>
<evidence type="ECO:0000313" key="1">
    <source>
        <dbReference type="EMBL" id="VDO64857.1"/>
    </source>
</evidence>
<evidence type="ECO:0000313" key="2">
    <source>
        <dbReference type="Proteomes" id="UP000267606"/>
    </source>
</evidence>
<proteinExistence type="predicted"/>